<dbReference type="EMBL" id="PJZH01000003">
    <property type="protein sequence ID" value="PLR38486.1"/>
    <property type="molecule type" value="Genomic_DNA"/>
</dbReference>
<dbReference type="AlphaFoldDB" id="A0A2N5E9B2"/>
<protein>
    <submittedName>
        <fullName evidence="1">Glucose uptake inhibitor SgrT</fullName>
    </submittedName>
</protein>
<dbReference type="InterPro" id="IPR031767">
    <property type="entry name" value="SgrT"/>
</dbReference>
<dbReference type="RefSeq" id="WP_101823428.1">
    <property type="nucleotide sequence ID" value="NZ_PJZH01000003.1"/>
</dbReference>
<gene>
    <name evidence="1" type="ORF">CYR32_05725</name>
</gene>
<evidence type="ECO:0000313" key="1">
    <source>
        <dbReference type="EMBL" id="PLR38486.1"/>
    </source>
</evidence>
<dbReference type="Pfam" id="PF15894">
    <property type="entry name" value="SgrT"/>
    <property type="match status" value="1"/>
</dbReference>
<dbReference type="OrthoDB" id="6488438at2"/>
<dbReference type="Proteomes" id="UP000234503">
    <property type="component" value="Unassembled WGS sequence"/>
</dbReference>
<accession>A0A2N5E9B2</accession>
<evidence type="ECO:0000313" key="2">
    <source>
        <dbReference type="Proteomes" id="UP000234503"/>
    </source>
</evidence>
<name>A0A2N5E9B2_9GAMM</name>
<dbReference type="GO" id="GO:0046325">
    <property type="term" value="P:negative regulation of D-glucose import"/>
    <property type="evidence" value="ECO:0007669"/>
    <property type="project" value="InterPro"/>
</dbReference>
<keyword evidence="2" id="KW-1185">Reference proteome</keyword>
<organism evidence="1 2">
    <name type="scientific">Chimaeribacter coloradensis</name>
    <dbReference type="NCBI Taxonomy" id="2060068"/>
    <lineage>
        <taxon>Bacteria</taxon>
        <taxon>Pseudomonadati</taxon>
        <taxon>Pseudomonadota</taxon>
        <taxon>Gammaproteobacteria</taxon>
        <taxon>Enterobacterales</taxon>
        <taxon>Yersiniaceae</taxon>
        <taxon>Chimaeribacter</taxon>
    </lineage>
</organism>
<proteinExistence type="predicted"/>
<reference evidence="1 2" key="1">
    <citation type="submission" date="2017-12" db="EMBL/GenBank/DDBJ databases">
        <title>Characterization of six clinical isolates of Enterochimera gen. nov., a novel genus of the Yersiniaciae family and the three species Enterochimera arupensis sp. nov., Enterochimera coloradensis sp. nov, and Enterochimera californica sp. nov.</title>
        <authorList>
            <person name="Rossi A."/>
            <person name="Fisher M."/>
        </authorList>
    </citation>
    <scope>NUCLEOTIDE SEQUENCE [LARGE SCALE GENOMIC DNA]</scope>
    <source>
        <strain evidence="2">2016-Iso4</strain>
    </source>
</reference>
<comment type="caution">
    <text evidence="1">The sequence shown here is derived from an EMBL/GenBank/DDBJ whole genome shotgun (WGS) entry which is preliminary data.</text>
</comment>
<sequence length="56" mass="6858">MTRLLTSQFYRRYFTAVSPQGEWLAWIPCQHRITLLEQLMQWQTPTMTDEQYHSHT</sequence>